<dbReference type="FunFam" id="1.10.10.10:FF:000001">
    <property type="entry name" value="LysR family transcriptional regulator"/>
    <property type="match status" value="1"/>
</dbReference>
<dbReference type="Proteomes" id="UP000242175">
    <property type="component" value="Chromosome small"/>
</dbReference>
<accession>A0A220VFP4</accession>
<evidence type="ECO:0000256" key="3">
    <source>
        <dbReference type="ARBA" id="ARBA00023125"/>
    </source>
</evidence>
<dbReference type="EMBL" id="CP022356">
    <property type="protein sequence ID" value="ASK79185.1"/>
    <property type="molecule type" value="Genomic_DNA"/>
</dbReference>
<dbReference type="PANTHER" id="PTHR30126:SF40">
    <property type="entry name" value="HTH-TYPE TRANSCRIPTIONAL REGULATOR GLTR"/>
    <property type="match status" value="1"/>
</dbReference>
<dbReference type="GO" id="GO:0000976">
    <property type="term" value="F:transcription cis-regulatory region binding"/>
    <property type="evidence" value="ECO:0007669"/>
    <property type="project" value="TreeGrafter"/>
</dbReference>
<dbReference type="GO" id="GO:0003700">
    <property type="term" value="F:DNA-binding transcription factor activity"/>
    <property type="evidence" value="ECO:0007669"/>
    <property type="project" value="InterPro"/>
</dbReference>
<comment type="similarity">
    <text evidence="1">Belongs to the LysR transcriptional regulatory family.</text>
</comment>
<dbReference type="Pfam" id="PF00126">
    <property type="entry name" value="HTH_1"/>
    <property type="match status" value="1"/>
</dbReference>
<sequence>MNYPPMKTLPIFVTAAENESFLVASQKHYISLPAVSQQIKSLEHDLNCQLFIRGNNAVKLTPQGKHFLELIRPAIHSIIHAKKKFLNMKVIPSQSVC</sequence>
<reference evidence="6 7" key="1">
    <citation type="journal article" date="2016" name="Int. J. Syst. Evol. Microbiol.">
        <title>Paraphotobacterium marinum gen. nov., sp. nov., a member of the family Vibrionaceae, isolated from surface seawater.</title>
        <authorList>
            <person name="Huang Z."/>
            <person name="Dong C."/>
            <person name="Shao Z."/>
        </authorList>
    </citation>
    <scope>NUCLEOTIDE SEQUENCE [LARGE SCALE GENOMIC DNA]</scope>
    <source>
        <strain evidence="6 7">NSCS20N07D</strain>
    </source>
</reference>
<dbReference type="InterPro" id="IPR036388">
    <property type="entry name" value="WH-like_DNA-bd_sf"/>
</dbReference>
<keyword evidence="7" id="KW-1185">Reference proteome</keyword>
<evidence type="ECO:0000256" key="4">
    <source>
        <dbReference type="ARBA" id="ARBA00023163"/>
    </source>
</evidence>
<dbReference type="SUPFAM" id="SSF46785">
    <property type="entry name" value="Winged helix' DNA-binding domain"/>
    <property type="match status" value="1"/>
</dbReference>
<keyword evidence="3" id="KW-0238">DNA-binding</keyword>
<name>A0A220VFP4_9GAMM</name>
<keyword evidence="4" id="KW-0804">Transcription</keyword>
<evidence type="ECO:0000256" key="1">
    <source>
        <dbReference type="ARBA" id="ARBA00009437"/>
    </source>
</evidence>
<protein>
    <recommendedName>
        <fullName evidence="5">HTH lysR-type domain-containing protein</fullName>
    </recommendedName>
</protein>
<keyword evidence="2" id="KW-0805">Transcription regulation</keyword>
<dbReference type="PANTHER" id="PTHR30126">
    <property type="entry name" value="HTH-TYPE TRANSCRIPTIONAL REGULATOR"/>
    <property type="match status" value="1"/>
</dbReference>
<dbReference type="OrthoDB" id="5526340at2"/>
<proteinExistence type="inferred from homology"/>
<dbReference type="InterPro" id="IPR036390">
    <property type="entry name" value="WH_DNA-bd_sf"/>
</dbReference>
<dbReference type="InterPro" id="IPR000847">
    <property type="entry name" value="LysR_HTH_N"/>
</dbReference>
<evidence type="ECO:0000256" key="2">
    <source>
        <dbReference type="ARBA" id="ARBA00023015"/>
    </source>
</evidence>
<dbReference type="Gene3D" id="1.10.10.10">
    <property type="entry name" value="Winged helix-like DNA-binding domain superfamily/Winged helix DNA-binding domain"/>
    <property type="match status" value="1"/>
</dbReference>
<dbReference type="RefSeq" id="WP_089074093.1">
    <property type="nucleotide sequence ID" value="NZ_CP022356.1"/>
</dbReference>
<dbReference type="KEGG" id="pmai:CF386_08935"/>
<dbReference type="AlphaFoldDB" id="A0A220VFP4"/>
<evidence type="ECO:0000313" key="6">
    <source>
        <dbReference type="EMBL" id="ASK79185.1"/>
    </source>
</evidence>
<gene>
    <name evidence="6" type="ORF">CF386_08935</name>
</gene>
<organism evidence="6 7">
    <name type="scientific">Paraphotobacterium marinum</name>
    <dbReference type="NCBI Taxonomy" id="1755811"/>
    <lineage>
        <taxon>Bacteria</taxon>
        <taxon>Pseudomonadati</taxon>
        <taxon>Pseudomonadota</taxon>
        <taxon>Gammaproteobacteria</taxon>
        <taxon>Vibrionales</taxon>
        <taxon>Vibrionaceae</taxon>
        <taxon>Paraphotobacterium</taxon>
    </lineage>
</organism>
<evidence type="ECO:0000259" key="5">
    <source>
        <dbReference type="PROSITE" id="PS50931"/>
    </source>
</evidence>
<evidence type="ECO:0000313" key="7">
    <source>
        <dbReference type="Proteomes" id="UP000242175"/>
    </source>
</evidence>
<feature type="domain" description="HTH lysR-type" evidence="5">
    <location>
        <begin position="6"/>
        <end position="61"/>
    </location>
</feature>
<dbReference type="PROSITE" id="PS50931">
    <property type="entry name" value="HTH_LYSR"/>
    <property type="match status" value="1"/>
</dbReference>